<proteinExistence type="inferred from homology"/>
<evidence type="ECO:0000256" key="4">
    <source>
        <dbReference type="ARBA" id="ARBA00021735"/>
    </source>
</evidence>
<reference evidence="7" key="1">
    <citation type="journal article" date="2019" name="Int. J. Syst. Evol. Microbiol.">
        <title>The Global Catalogue of Microorganisms (GCM) 10K type strain sequencing project: providing services to taxonomists for standard genome sequencing and annotation.</title>
        <authorList>
            <consortium name="The Broad Institute Genomics Platform"/>
            <consortium name="The Broad Institute Genome Sequencing Center for Infectious Disease"/>
            <person name="Wu L."/>
            <person name="Ma J."/>
        </authorList>
    </citation>
    <scope>NUCLEOTIDE SEQUENCE [LARGE SCALE GENOMIC DNA]</scope>
    <source>
        <strain evidence="7">JCM 15589</strain>
    </source>
</reference>
<accession>A0ABP4VXW4</accession>
<comment type="catalytic activity">
    <reaction evidence="1">
        <text>(4aS,6R)-4a-hydroxy-L-erythro-5,6,7,8-tetrahydrobiopterin = (6R)-L-erythro-6,7-dihydrobiopterin + H2O</text>
        <dbReference type="Rhea" id="RHEA:11920"/>
        <dbReference type="ChEBI" id="CHEBI:15377"/>
        <dbReference type="ChEBI" id="CHEBI:15642"/>
        <dbReference type="ChEBI" id="CHEBI:43120"/>
        <dbReference type="EC" id="4.2.1.96"/>
    </reaction>
</comment>
<protein>
    <recommendedName>
        <fullName evidence="4">Putative pterin-4-alpha-carbinolamine dehydratase</fullName>
        <ecNumber evidence="3">4.2.1.96</ecNumber>
    </recommendedName>
</protein>
<evidence type="ECO:0000256" key="3">
    <source>
        <dbReference type="ARBA" id="ARBA00013252"/>
    </source>
</evidence>
<name>A0ABP4VXW4_9MICO</name>
<keyword evidence="5" id="KW-0456">Lyase</keyword>
<comment type="caution">
    <text evidence="6">The sequence shown here is derived from an EMBL/GenBank/DDBJ whole genome shotgun (WGS) entry which is preliminary data.</text>
</comment>
<evidence type="ECO:0000256" key="2">
    <source>
        <dbReference type="ARBA" id="ARBA00006472"/>
    </source>
</evidence>
<evidence type="ECO:0000313" key="7">
    <source>
        <dbReference type="Proteomes" id="UP001501138"/>
    </source>
</evidence>
<dbReference type="SUPFAM" id="SSF55248">
    <property type="entry name" value="PCD-like"/>
    <property type="match status" value="1"/>
</dbReference>
<dbReference type="PANTHER" id="PTHR12599:SF0">
    <property type="entry name" value="PTERIN-4-ALPHA-CARBINOLAMINE DEHYDRATASE"/>
    <property type="match status" value="1"/>
</dbReference>
<dbReference type="EC" id="4.2.1.96" evidence="3"/>
<dbReference type="EMBL" id="BAAAPM010000010">
    <property type="protein sequence ID" value="GAA1741169.1"/>
    <property type="molecule type" value="Genomic_DNA"/>
</dbReference>
<dbReference type="PANTHER" id="PTHR12599">
    <property type="entry name" value="PTERIN-4-ALPHA-CARBINOLAMINE DEHYDRATASE"/>
    <property type="match status" value="1"/>
</dbReference>
<evidence type="ECO:0000313" key="6">
    <source>
        <dbReference type="EMBL" id="GAA1741169.1"/>
    </source>
</evidence>
<dbReference type="CDD" id="cd00488">
    <property type="entry name" value="PCD_DCoH"/>
    <property type="match status" value="1"/>
</dbReference>
<dbReference type="NCBIfam" id="NF002017">
    <property type="entry name" value="PRK00823.1-2"/>
    <property type="match status" value="1"/>
</dbReference>
<dbReference type="RefSeq" id="WP_344250773.1">
    <property type="nucleotide sequence ID" value="NZ_BAAAPM010000010.1"/>
</dbReference>
<evidence type="ECO:0000256" key="5">
    <source>
        <dbReference type="ARBA" id="ARBA00023239"/>
    </source>
</evidence>
<dbReference type="Gene3D" id="3.30.1360.20">
    <property type="entry name" value="Transcriptional coactivator/pterin dehydratase"/>
    <property type="match status" value="1"/>
</dbReference>
<dbReference type="InterPro" id="IPR001533">
    <property type="entry name" value="Pterin_deHydtase"/>
</dbReference>
<evidence type="ECO:0000256" key="1">
    <source>
        <dbReference type="ARBA" id="ARBA00001554"/>
    </source>
</evidence>
<dbReference type="Proteomes" id="UP001501138">
    <property type="component" value="Unassembled WGS sequence"/>
</dbReference>
<organism evidence="6 7">
    <name type="scientific">Isoptericola hypogeus</name>
    <dbReference type="NCBI Taxonomy" id="300179"/>
    <lineage>
        <taxon>Bacteria</taxon>
        <taxon>Bacillati</taxon>
        <taxon>Actinomycetota</taxon>
        <taxon>Actinomycetes</taxon>
        <taxon>Micrococcales</taxon>
        <taxon>Promicromonosporaceae</taxon>
        <taxon>Isoptericola</taxon>
    </lineage>
</organism>
<gene>
    <name evidence="6" type="ORF">GCM10009809_40890</name>
</gene>
<comment type="similarity">
    <text evidence="2">Belongs to the pterin-4-alpha-carbinolamine dehydratase family.</text>
</comment>
<keyword evidence="7" id="KW-1185">Reference proteome</keyword>
<dbReference type="Pfam" id="PF01329">
    <property type="entry name" value="Pterin_4a"/>
    <property type="match status" value="1"/>
</dbReference>
<dbReference type="InterPro" id="IPR036428">
    <property type="entry name" value="PCD_sf"/>
</dbReference>
<sequence>MSETISPQDFAAAEGVADWRAQEGAAEAAFRTGSFAAGVRFVDAIGEIADAVDHHPDVDLRYAAVTVRTSSHDVGGLSERDVDLARRISEAARELEIPAEPARG</sequence>